<dbReference type="EMBL" id="ML769484">
    <property type="protein sequence ID" value="KAE9398352.1"/>
    <property type="molecule type" value="Genomic_DNA"/>
</dbReference>
<evidence type="ECO:0000313" key="2">
    <source>
        <dbReference type="EMBL" id="KAE9398352.1"/>
    </source>
</evidence>
<feature type="compositionally biased region" description="Low complexity" evidence="1">
    <location>
        <begin position="181"/>
        <end position="193"/>
    </location>
</feature>
<accession>A0A6A4HHW1</accession>
<feature type="compositionally biased region" description="Polar residues" evidence="1">
    <location>
        <begin position="662"/>
        <end position="679"/>
    </location>
</feature>
<dbReference type="InterPro" id="IPR036322">
    <property type="entry name" value="WD40_repeat_dom_sf"/>
</dbReference>
<feature type="compositionally biased region" description="Low complexity" evidence="1">
    <location>
        <begin position="227"/>
        <end position="238"/>
    </location>
</feature>
<feature type="compositionally biased region" description="Polar residues" evidence="1">
    <location>
        <begin position="613"/>
        <end position="653"/>
    </location>
</feature>
<organism evidence="2 3">
    <name type="scientific">Gymnopus androsaceus JB14</name>
    <dbReference type="NCBI Taxonomy" id="1447944"/>
    <lineage>
        <taxon>Eukaryota</taxon>
        <taxon>Fungi</taxon>
        <taxon>Dikarya</taxon>
        <taxon>Basidiomycota</taxon>
        <taxon>Agaricomycotina</taxon>
        <taxon>Agaricomycetes</taxon>
        <taxon>Agaricomycetidae</taxon>
        <taxon>Agaricales</taxon>
        <taxon>Marasmiineae</taxon>
        <taxon>Omphalotaceae</taxon>
        <taxon>Gymnopus</taxon>
    </lineage>
</organism>
<evidence type="ECO:0008006" key="4">
    <source>
        <dbReference type="Google" id="ProtNLM"/>
    </source>
</evidence>
<feature type="compositionally biased region" description="Pro residues" evidence="1">
    <location>
        <begin position="737"/>
        <end position="752"/>
    </location>
</feature>
<feature type="compositionally biased region" description="Basic and acidic residues" evidence="1">
    <location>
        <begin position="211"/>
        <end position="221"/>
    </location>
</feature>
<dbReference type="AlphaFoldDB" id="A0A6A4HHW1"/>
<protein>
    <recommendedName>
        <fullName evidence="4">WD40 repeat-like protein</fullName>
    </recommendedName>
</protein>
<evidence type="ECO:0000256" key="1">
    <source>
        <dbReference type="SAM" id="MobiDB-lite"/>
    </source>
</evidence>
<feature type="compositionally biased region" description="Polar residues" evidence="1">
    <location>
        <begin position="536"/>
        <end position="554"/>
    </location>
</feature>
<dbReference type="InterPro" id="IPR015943">
    <property type="entry name" value="WD40/YVTN_repeat-like_dom_sf"/>
</dbReference>
<dbReference type="InterPro" id="IPR001680">
    <property type="entry name" value="WD40_rpt"/>
</dbReference>
<dbReference type="SUPFAM" id="SSF50978">
    <property type="entry name" value="WD40 repeat-like"/>
    <property type="match status" value="1"/>
</dbReference>
<feature type="compositionally biased region" description="Low complexity" evidence="1">
    <location>
        <begin position="156"/>
        <end position="170"/>
    </location>
</feature>
<dbReference type="Gene3D" id="2.130.10.10">
    <property type="entry name" value="YVTN repeat-like/Quinoprotein amine dehydrogenase"/>
    <property type="match status" value="1"/>
</dbReference>
<feature type="region of interest" description="Disordered" evidence="1">
    <location>
        <begin position="104"/>
        <end position="126"/>
    </location>
</feature>
<reference evidence="2" key="1">
    <citation type="journal article" date="2019" name="Environ. Microbiol.">
        <title>Fungal ecological strategies reflected in gene transcription - a case study of two litter decomposers.</title>
        <authorList>
            <person name="Barbi F."/>
            <person name="Kohler A."/>
            <person name="Barry K."/>
            <person name="Baskaran P."/>
            <person name="Daum C."/>
            <person name="Fauchery L."/>
            <person name="Ihrmark K."/>
            <person name="Kuo A."/>
            <person name="LaButti K."/>
            <person name="Lipzen A."/>
            <person name="Morin E."/>
            <person name="Grigoriev I.V."/>
            <person name="Henrissat B."/>
            <person name="Lindahl B."/>
            <person name="Martin F."/>
        </authorList>
    </citation>
    <scope>NUCLEOTIDE SEQUENCE</scope>
    <source>
        <strain evidence="2">JB14</strain>
    </source>
</reference>
<dbReference type="Proteomes" id="UP000799118">
    <property type="component" value="Unassembled WGS sequence"/>
</dbReference>
<sequence>MDDSFSIPNEGVFISSVLGVKNSLRFRQHKSTVKAHAVLRRVETSDDSDDDEEEQQPSPSVVCFKLFAQKRFTIIPGKEILLTVEDERFKDRAVLLSGIPLAPNELPEHNQSTEEIPPLPKKSLPPKMRRAWTKKTDETDSSAILRPSVGVQTTITTSSAAAQARPSSRTVSVQSEQPSVTSASAQTRTSTSANPARTKVVPNLSINATIQDRHAKVKERSLSPMELDSPTTDSMPSSPLTPIPHTPSLPDPISLDHDEENMQISPQITASNPPSLLLEPIPAAKLEERTNGTVSTQTISCTPSLEFIPSTTTKLFDDTVIDTEVPKKVSKKSLVHNPFVSAGFVTEFTGEARAIKNKAKATPATANDVVKDPALVEPAPVDTLPGIEPGSNEPNPNVKPPSPLQKQVECQKDSLLSAFKVKEEEDVLHPRATELEPLPANPSGSPPIVPRQIKPIPTGPRIPPRAPRSFRMNEEPAPNARSIAVVSSGSYSNPLGIKPSMPPASLPSAPKTLVGTQNKRRVVIGVGSSFGKAMSDANSNAPVRQRLSNKTSELVSYSSPSPPPHTPPPPSYTPPVNSPAPAPPPPVQIKWKRLGIDTAPLNHNNGPLLERISPTNPLNHNSLLSRIQPSQTSPTSPTLIKKQSNGDISSEFMQLSPIPNPTAATPQSQPTSPALLNGQSSDPSSSTSPSSVPRKPSIDISKIPGLPVSLAFPTNPNPNPHPHPHSHPTPSHTQPFHPLPQKPITVTPPVPGPMPLVAQPVYRGIKRERPPSPPNFSDPVDPMRKFKRVFRWPTLECNHSISLRGDGDLTIMGVASSSDGTLLALNCADKTIRIWGNQNRIEMARLSHNARVVSVFWIEGDSGVISLGEDGMVSKWSRTGINHWQWAEVVDIGRQPEVGTGIGMCMAITKTG</sequence>
<feature type="compositionally biased region" description="Pro residues" evidence="1">
    <location>
        <begin position="239"/>
        <end position="250"/>
    </location>
</feature>
<feature type="region of interest" description="Disordered" evidence="1">
    <location>
        <begin position="156"/>
        <end position="257"/>
    </location>
</feature>
<gene>
    <name evidence="2" type="ORF">BT96DRAFT_36074</name>
</gene>
<evidence type="ECO:0000313" key="3">
    <source>
        <dbReference type="Proteomes" id="UP000799118"/>
    </source>
</evidence>
<proteinExistence type="predicted"/>
<feature type="region of interest" description="Disordered" evidence="1">
    <location>
        <begin position="530"/>
        <end position="588"/>
    </location>
</feature>
<feature type="region of interest" description="Disordered" evidence="1">
    <location>
        <begin position="430"/>
        <end position="462"/>
    </location>
</feature>
<feature type="compositionally biased region" description="Polar residues" evidence="1">
    <location>
        <begin position="171"/>
        <end position="180"/>
    </location>
</feature>
<feature type="region of interest" description="Disordered" evidence="1">
    <location>
        <begin position="605"/>
        <end position="752"/>
    </location>
</feature>
<keyword evidence="3" id="KW-1185">Reference proteome</keyword>
<feature type="region of interest" description="Disordered" evidence="1">
    <location>
        <begin position="370"/>
        <end position="407"/>
    </location>
</feature>
<dbReference type="OrthoDB" id="3236053at2759"/>
<dbReference type="SMART" id="SM00320">
    <property type="entry name" value="WD40"/>
    <property type="match status" value="2"/>
</dbReference>
<feature type="compositionally biased region" description="Low complexity" evidence="1">
    <location>
        <begin position="680"/>
        <end position="695"/>
    </location>
</feature>
<name>A0A6A4HHW1_9AGAR</name>
<feature type="compositionally biased region" description="Pro residues" evidence="1">
    <location>
        <begin position="560"/>
        <end position="587"/>
    </location>
</feature>